<reference evidence="1" key="2">
    <citation type="journal article" date="2010" name="Appl. Environ. Microbiol.">
        <title>Comparative analysis of acidobacterial genomic fragments from terrestrial and aquatic metagenomic libraries, with emphasis on acidobacteria subdivision 6.</title>
        <authorList>
            <person name="Kielak A.M."/>
            <person name="van Veen J.A."/>
            <person name="Kowalchuk G.A."/>
        </authorList>
    </citation>
    <scope>NUCLEOTIDE SEQUENCE</scope>
</reference>
<dbReference type="AlphaFoldDB" id="E3T667"/>
<dbReference type="EMBL" id="GU260700">
    <property type="protein sequence ID" value="ADC35811.1"/>
    <property type="molecule type" value="Genomic_DNA"/>
</dbReference>
<protein>
    <submittedName>
        <fullName evidence="1">Uncharacterized protein</fullName>
    </submittedName>
</protein>
<accession>E3T667</accession>
<evidence type="ECO:0000313" key="1">
    <source>
        <dbReference type="EMBL" id="ADC35811.1"/>
    </source>
</evidence>
<name>E3T667_9BACT</name>
<sequence>MLVAEVFVQFAEPVVAKDGTAYTASACGGETARGMWQGWIEFIPVDGSGAIRSGRETTQPNRQDTEYWATGLTPVYLEGALERALNPLPKPSPDPEPEPLFDGPAPEMLEGPAHESVLNPFSVYRKGETLLRRQLSALSGWHLVNIITAYGLSHQREADLAVTPPSVLVELIVAAVRERSTEPSSIR</sequence>
<organism evidence="1">
    <name type="scientific">uncultured bacterium 66</name>
    <dbReference type="NCBI Taxonomy" id="698391"/>
    <lineage>
        <taxon>Bacteria</taxon>
        <taxon>environmental samples</taxon>
    </lineage>
</organism>
<reference evidence="1" key="1">
    <citation type="submission" date="2009-12" db="EMBL/GenBank/DDBJ databases">
        <authorList>
            <person name="Kielak A."/>
            <person name="van Veen J.A."/>
            <person name="Kowalchuk G.A."/>
        </authorList>
    </citation>
    <scope>NUCLEOTIDE SEQUENCE</scope>
</reference>
<proteinExistence type="predicted"/>